<dbReference type="Gene3D" id="1.10.3230.30">
    <property type="entry name" value="Phage gp6-like head-tail connector protein"/>
    <property type="match status" value="1"/>
</dbReference>
<sequence length="93" mass="10454">MTTVILSDLKSHLRLDQSDTSEDELLTMKLASAEDWIARWIGKPLADFDPVPASIVEAVLQVTAAHYESREGYGDGVPEETLRLLSPHREWSF</sequence>
<dbReference type="CDD" id="cd08054">
    <property type="entry name" value="gp6"/>
    <property type="match status" value="1"/>
</dbReference>
<gene>
    <name evidence="1" type="ORF">LZD57_13085</name>
</gene>
<reference evidence="1" key="1">
    <citation type="submission" date="2022-01" db="EMBL/GenBank/DDBJ databases">
        <title>Jiella avicenniae sp. nov., a novel endophytic bacterium isolated from bark of Avicennia marina.</title>
        <authorList>
            <person name="Tuo L."/>
        </authorList>
    </citation>
    <scope>NUCLEOTIDE SEQUENCE</scope>
    <source>
        <strain evidence="1">CBK1P-4</strain>
    </source>
</reference>
<dbReference type="InterPro" id="IPR006450">
    <property type="entry name" value="Phage_HK97_gp6-like"/>
</dbReference>
<organism evidence="1 2">
    <name type="scientific">Jiella avicenniae</name>
    <dbReference type="NCBI Taxonomy" id="2907202"/>
    <lineage>
        <taxon>Bacteria</taxon>
        <taxon>Pseudomonadati</taxon>
        <taxon>Pseudomonadota</taxon>
        <taxon>Alphaproteobacteria</taxon>
        <taxon>Hyphomicrobiales</taxon>
        <taxon>Aurantimonadaceae</taxon>
        <taxon>Jiella</taxon>
    </lineage>
</organism>
<dbReference type="RefSeq" id="WP_233719932.1">
    <property type="nucleotide sequence ID" value="NZ_JAJUWU010000012.1"/>
</dbReference>
<proteinExistence type="predicted"/>
<evidence type="ECO:0000313" key="1">
    <source>
        <dbReference type="EMBL" id="MCE7028928.1"/>
    </source>
</evidence>
<dbReference type="EMBL" id="JAJUWU010000012">
    <property type="protein sequence ID" value="MCE7028928.1"/>
    <property type="molecule type" value="Genomic_DNA"/>
</dbReference>
<dbReference type="AlphaFoldDB" id="A0A9X1P1S0"/>
<dbReference type="Pfam" id="PF05135">
    <property type="entry name" value="Phage_connect_1"/>
    <property type="match status" value="1"/>
</dbReference>
<keyword evidence="2" id="KW-1185">Reference proteome</keyword>
<dbReference type="InterPro" id="IPR021146">
    <property type="entry name" value="Phage_gp6-like_head-tail"/>
</dbReference>
<name>A0A9X1P1S0_9HYPH</name>
<protein>
    <submittedName>
        <fullName evidence="1">Head-tail connector protein</fullName>
    </submittedName>
</protein>
<evidence type="ECO:0000313" key="2">
    <source>
        <dbReference type="Proteomes" id="UP001139035"/>
    </source>
</evidence>
<accession>A0A9X1P1S0</accession>
<comment type="caution">
    <text evidence="1">The sequence shown here is derived from an EMBL/GenBank/DDBJ whole genome shotgun (WGS) entry which is preliminary data.</text>
</comment>
<dbReference type="NCBIfam" id="TIGR01560">
    <property type="entry name" value="put_DNA_pack"/>
    <property type="match status" value="1"/>
</dbReference>
<dbReference type="Proteomes" id="UP001139035">
    <property type="component" value="Unassembled WGS sequence"/>
</dbReference>